<reference evidence="1 2" key="1">
    <citation type="journal article" date="2024" name="Science">
        <title>Giant polyketide synthase enzymes in the biosynthesis of giant marine polyether toxins.</title>
        <authorList>
            <person name="Fallon T.R."/>
            <person name="Shende V.V."/>
            <person name="Wierzbicki I.H."/>
            <person name="Pendleton A.L."/>
            <person name="Watervoot N.F."/>
            <person name="Auber R.P."/>
            <person name="Gonzalez D.J."/>
            <person name="Wisecaver J.H."/>
            <person name="Moore B.S."/>
        </authorList>
    </citation>
    <scope>NUCLEOTIDE SEQUENCE [LARGE SCALE GENOMIC DNA]</scope>
    <source>
        <strain evidence="1 2">12B1</strain>
    </source>
</reference>
<evidence type="ECO:0000313" key="1">
    <source>
        <dbReference type="EMBL" id="KAL1507150.1"/>
    </source>
</evidence>
<evidence type="ECO:0000313" key="2">
    <source>
        <dbReference type="Proteomes" id="UP001515480"/>
    </source>
</evidence>
<evidence type="ECO:0008006" key="3">
    <source>
        <dbReference type="Google" id="ProtNLM"/>
    </source>
</evidence>
<comment type="caution">
    <text evidence="1">The sequence shown here is derived from an EMBL/GenBank/DDBJ whole genome shotgun (WGS) entry which is preliminary data.</text>
</comment>
<accession>A0AB34ITR1</accession>
<dbReference type="AlphaFoldDB" id="A0AB34ITR1"/>
<organism evidence="1 2">
    <name type="scientific">Prymnesium parvum</name>
    <name type="common">Toxic golden alga</name>
    <dbReference type="NCBI Taxonomy" id="97485"/>
    <lineage>
        <taxon>Eukaryota</taxon>
        <taxon>Haptista</taxon>
        <taxon>Haptophyta</taxon>
        <taxon>Prymnesiophyceae</taxon>
        <taxon>Prymnesiales</taxon>
        <taxon>Prymnesiaceae</taxon>
        <taxon>Prymnesium</taxon>
    </lineage>
</organism>
<protein>
    <recommendedName>
        <fullName evidence="3">F-box domain-containing protein</fullName>
    </recommendedName>
</protein>
<name>A0AB34ITR1_PRYPA</name>
<keyword evidence="2" id="KW-1185">Reference proteome</keyword>
<dbReference type="EMBL" id="JBGBPQ010000018">
    <property type="protein sequence ID" value="KAL1507150.1"/>
    <property type="molecule type" value="Genomic_DNA"/>
</dbReference>
<dbReference type="Proteomes" id="UP001515480">
    <property type="component" value="Unassembled WGS sequence"/>
</dbReference>
<proteinExistence type="predicted"/>
<gene>
    <name evidence="1" type="ORF">AB1Y20_008003</name>
</gene>
<sequence>MAAPRCGDLAAERRVLQQSCGAEVAGWTQDLRQWRYHRALSFEWASSPRLAYYTNLFGVGHTLPVAYQLHRLCMELRRYCYVKLYDTDFERFFTYEGGLSWDLHHHAERARWGGGCAARACGNRSVAQLTLESTQAGRRHFWNRTLLRALADPALAAPRLLVVRVLGHLPSVDRLPRTSRCFNRFVTAPPRWLARVHVPARAVHLRTGFADVIARVSKVVQPDGELSSAWFTAACGRRPFHPNGSAVWLLSDSPGVLRYARSVVPGVSTSAIRASGEPTRSWFTTREMKFAALEDVVVAGMASQLDVAPQLALQEVRTRSACGGERRCLVRRTAPQVSRFQSAITGRSVCISQLKHLVPECQQWPEVFVRDMTSWLNIRGSSTIAPTAHIVVHANRSDPNATESGLGMYVPRRWPQLLAILPRTHPCSRLSSGVECYLSFVAAMK</sequence>